<reference evidence="1 2" key="1">
    <citation type="submission" date="2015-02" db="EMBL/GenBank/DDBJ databases">
        <title>Draft genome sequences of ten Microbacterium spp. with emphasis on heavy metal contaminated environments.</title>
        <authorList>
            <person name="Corretto E."/>
        </authorList>
    </citation>
    <scope>NUCLEOTIDE SEQUENCE [LARGE SCALE GENOMIC DNA]</scope>
    <source>
        <strain evidence="1 2">DSM 23848</strain>
    </source>
</reference>
<organism evidence="1 2">
    <name type="scientific">Microbacterium azadirachtae</name>
    <dbReference type="NCBI Taxonomy" id="582680"/>
    <lineage>
        <taxon>Bacteria</taxon>
        <taxon>Bacillati</taxon>
        <taxon>Actinomycetota</taxon>
        <taxon>Actinomycetes</taxon>
        <taxon>Micrococcales</taxon>
        <taxon>Microbacteriaceae</taxon>
        <taxon>Microbacterium</taxon>
    </lineage>
</organism>
<dbReference type="AlphaFoldDB" id="A0A0F0KEW0"/>
<name>A0A0F0KEW0_9MICO</name>
<comment type="caution">
    <text evidence="1">The sequence shown here is derived from an EMBL/GenBank/DDBJ whole genome shotgun (WGS) entry which is preliminary data.</text>
</comment>
<dbReference type="EMBL" id="JYIT01000084">
    <property type="protein sequence ID" value="KJL19452.1"/>
    <property type="molecule type" value="Genomic_DNA"/>
</dbReference>
<dbReference type="PATRIC" id="fig|582680.7.peg.3160"/>
<accession>A0A0F0KEW0</accession>
<evidence type="ECO:0000313" key="2">
    <source>
        <dbReference type="Proteomes" id="UP000033448"/>
    </source>
</evidence>
<gene>
    <name evidence="1" type="ORF">RL72_03100</name>
</gene>
<evidence type="ECO:0000313" key="1">
    <source>
        <dbReference type="EMBL" id="KJL19452.1"/>
    </source>
</evidence>
<sequence length="128" mass="13151">MSQEHHTDPWDVTTTKWDGVIVSVYADSAKARITFLAAASAGVSLRSAIGVSVGMTKEATIAAGATPTASFTDTSGAVHQILVSESTQQPGTNSLVTPGDVGSVYVEHESVDGTVTRIAAPGDDFSDL</sequence>
<keyword evidence="2" id="KW-1185">Reference proteome</keyword>
<dbReference type="Proteomes" id="UP000033448">
    <property type="component" value="Unassembled WGS sequence"/>
</dbReference>
<protein>
    <submittedName>
        <fullName evidence="1">Uncharacterized protein</fullName>
    </submittedName>
</protein>
<proteinExistence type="predicted"/>